<organism evidence="1">
    <name type="scientific">Favella ehrenbergii</name>
    <dbReference type="NCBI Taxonomy" id="182087"/>
    <lineage>
        <taxon>Eukaryota</taxon>
        <taxon>Sar</taxon>
        <taxon>Alveolata</taxon>
        <taxon>Ciliophora</taxon>
        <taxon>Intramacronucleata</taxon>
        <taxon>Spirotrichea</taxon>
        <taxon>Choreotrichia</taxon>
        <taxon>Tintinnida</taxon>
        <taxon>Xystonellidae</taxon>
        <taxon>Favella</taxon>
    </lineage>
</organism>
<proteinExistence type="predicted"/>
<gene>
    <name evidence="1" type="ORF">FEHR0123_LOCUS7314</name>
</gene>
<dbReference type="EMBL" id="HBIE01023834">
    <property type="protein sequence ID" value="CAE0312393.1"/>
    <property type="molecule type" value="Transcribed_RNA"/>
</dbReference>
<reference evidence="1" key="1">
    <citation type="submission" date="2021-01" db="EMBL/GenBank/DDBJ databases">
        <authorList>
            <person name="Corre E."/>
            <person name="Pelletier E."/>
            <person name="Niang G."/>
            <person name="Scheremetjew M."/>
            <person name="Finn R."/>
            <person name="Kale V."/>
            <person name="Holt S."/>
            <person name="Cochrane G."/>
            <person name="Meng A."/>
            <person name="Brown T."/>
            <person name="Cohen L."/>
        </authorList>
    </citation>
    <scope>NUCLEOTIDE SEQUENCE</scope>
    <source>
        <strain evidence="1">Fehren 1</strain>
    </source>
</reference>
<name>A0A7S3I3Z0_9SPIT</name>
<dbReference type="AlphaFoldDB" id="A0A7S3I3Z0"/>
<protein>
    <submittedName>
        <fullName evidence="1">Uncharacterized protein</fullName>
    </submittedName>
</protein>
<accession>A0A7S3I3Z0</accession>
<evidence type="ECO:0000313" key="1">
    <source>
        <dbReference type="EMBL" id="CAE0312393.1"/>
    </source>
</evidence>
<sequence length="114" mass="13609">MWRAEQARTSSSNLRAKLKNKISALRSRMKQKINKDERKNQNLASYQSNFRMFIKSLLEIDQIPDVQLYMRLFTDLGLKYDSYFVDEEPSRHLAALKHVLINALERFVWIDEDE</sequence>